<keyword evidence="1" id="KW-0732">Signal</keyword>
<feature type="chain" id="PRO_5001658447" evidence="1">
    <location>
        <begin position="20"/>
        <end position="72"/>
    </location>
</feature>
<gene>
    <name evidence="2" type="ORF">GSCOC_T00040857001</name>
</gene>
<dbReference type="Gramene" id="CDP14427">
    <property type="protein sequence ID" value="CDP14427"/>
    <property type="gene ID" value="GSCOC_T00040857001"/>
</dbReference>
<dbReference type="EMBL" id="HG739169">
    <property type="protein sequence ID" value="CDP14427.1"/>
    <property type="molecule type" value="Genomic_DNA"/>
</dbReference>
<proteinExistence type="predicted"/>
<dbReference type="Proteomes" id="UP000295252">
    <property type="component" value="Chromosome I"/>
</dbReference>
<sequence>MKLLLFLASSARLPPLSSPAWELLMGQRRVGRSGISGGDAARACDEVDRPGCYGWCAGYLWFDYCCHHQYWN</sequence>
<reference evidence="3" key="1">
    <citation type="journal article" date="2014" name="Science">
        <title>The coffee genome provides insight into the convergent evolution of caffeine biosynthesis.</title>
        <authorList>
            <person name="Denoeud F."/>
            <person name="Carretero-Paulet L."/>
            <person name="Dereeper A."/>
            <person name="Droc G."/>
            <person name="Guyot R."/>
            <person name="Pietrella M."/>
            <person name="Zheng C."/>
            <person name="Alberti A."/>
            <person name="Anthony F."/>
            <person name="Aprea G."/>
            <person name="Aury J.M."/>
            <person name="Bento P."/>
            <person name="Bernard M."/>
            <person name="Bocs S."/>
            <person name="Campa C."/>
            <person name="Cenci A."/>
            <person name="Combes M.C."/>
            <person name="Crouzillat D."/>
            <person name="Da Silva C."/>
            <person name="Daddiego L."/>
            <person name="De Bellis F."/>
            <person name="Dussert S."/>
            <person name="Garsmeur O."/>
            <person name="Gayraud T."/>
            <person name="Guignon V."/>
            <person name="Jahn K."/>
            <person name="Jamilloux V."/>
            <person name="Joet T."/>
            <person name="Labadie K."/>
            <person name="Lan T."/>
            <person name="Leclercq J."/>
            <person name="Lepelley M."/>
            <person name="Leroy T."/>
            <person name="Li L.T."/>
            <person name="Librado P."/>
            <person name="Lopez L."/>
            <person name="Munoz A."/>
            <person name="Noel B."/>
            <person name="Pallavicini A."/>
            <person name="Perrotta G."/>
            <person name="Poncet V."/>
            <person name="Pot D."/>
            <person name="Priyono X."/>
            <person name="Rigoreau M."/>
            <person name="Rouard M."/>
            <person name="Rozas J."/>
            <person name="Tranchant-Dubreuil C."/>
            <person name="VanBuren R."/>
            <person name="Zhang Q."/>
            <person name="Andrade A.C."/>
            <person name="Argout X."/>
            <person name="Bertrand B."/>
            <person name="de Kochko A."/>
            <person name="Graziosi G."/>
            <person name="Henry R.J."/>
            <person name="Jayarama X."/>
            <person name="Ming R."/>
            <person name="Nagai C."/>
            <person name="Rounsley S."/>
            <person name="Sankoff D."/>
            <person name="Giuliano G."/>
            <person name="Albert V.A."/>
            <person name="Wincker P."/>
            <person name="Lashermes P."/>
        </authorList>
    </citation>
    <scope>NUCLEOTIDE SEQUENCE [LARGE SCALE GENOMIC DNA]</scope>
    <source>
        <strain evidence="3">cv. DH200-94</strain>
    </source>
</reference>
<protein>
    <submittedName>
        <fullName evidence="2">Uncharacterized protein</fullName>
    </submittedName>
</protein>
<organism evidence="2 3">
    <name type="scientific">Coffea canephora</name>
    <name type="common">Robusta coffee</name>
    <dbReference type="NCBI Taxonomy" id="49390"/>
    <lineage>
        <taxon>Eukaryota</taxon>
        <taxon>Viridiplantae</taxon>
        <taxon>Streptophyta</taxon>
        <taxon>Embryophyta</taxon>
        <taxon>Tracheophyta</taxon>
        <taxon>Spermatophyta</taxon>
        <taxon>Magnoliopsida</taxon>
        <taxon>eudicotyledons</taxon>
        <taxon>Gunneridae</taxon>
        <taxon>Pentapetalae</taxon>
        <taxon>asterids</taxon>
        <taxon>lamiids</taxon>
        <taxon>Gentianales</taxon>
        <taxon>Rubiaceae</taxon>
        <taxon>Ixoroideae</taxon>
        <taxon>Gardenieae complex</taxon>
        <taxon>Bertiereae - Coffeeae clade</taxon>
        <taxon>Coffeeae</taxon>
        <taxon>Coffea</taxon>
    </lineage>
</organism>
<evidence type="ECO:0000313" key="2">
    <source>
        <dbReference type="EMBL" id="CDP14427.1"/>
    </source>
</evidence>
<evidence type="ECO:0000256" key="1">
    <source>
        <dbReference type="SAM" id="SignalP"/>
    </source>
</evidence>
<accession>A0A068V1I2</accession>
<dbReference type="AlphaFoldDB" id="A0A068V1I2"/>
<keyword evidence="3" id="KW-1185">Reference proteome</keyword>
<feature type="signal peptide" evidence="1">
    <location>
        <begin position="1"/>
        <end position="19"/>
    </location>
</feature>
<dbReference type="InParanoid" id="A0A068V1I2"/>
<evidence type="ECO:0000313" key="3">
    <source>
        <dbReference type="Proteomes" id="UP000295252"/>
    </source>
</evidence>
<name>A0A068V1I2_COFCA</name>